<sequence length="978" mass="108055">MILDKLITLTIEEEEMYPSIQAKIWGNIGQVRKVNILPLFHTQKPFKKNITSLHIFAQSKVSELIDMVLDSFIKRSVTGGLGSSQAEIMADTAVALASANDALVARKVIGRLCRVIDKTRTSPTATLESHLMWDDIAILARYLLMLSFNNSLDVARHLPYLFHIITFLVCTGPVSMRASTHGLVINIIHSLCTCTKPTFLENTQRVLRLALDEFSLPKFYLLFGISKVKSNTFGSGDREKLSLSSLETITDALLELMEACMKDIMDCNWLQTWTGLSKSFAFQYNPALQPRALIVFGCISKSITDHDMKQLLRILVKALESFSDITLIEAIIMCLTRLQPLLRPESPIHQALFWVAISILQLDEVSLYASGLSLLEQNLHTLESQGTFDTNTLERVMMSTRESLEWYFKQLDHSVGLTNFHFALVGHLLKGFRHVAPTTISRSSRVLLTLLSIVAKPWKRDKFEVTPENVAYLAALLAQSEEVRSRCHLKFGRNLSKSTSSDTFPVDLHLNLTLTTTANCTNSQGHTSHFSSPSQRYTSSSLHTQSSSSSTPQQLNMGNYTNVSYAESERTNLSSGFTGSSSTVTENVTCVTIASSATSSNLASVNSYSSGIESLVSQSTSRESSSVGALHCVNDVETPVNFSTIGDLKGKFQSGERCSSPPISYSGNSGGTSVNSSVVSSPTNRRQKSWEADEFQEESNEENNVPQSAATTASPKDRSARVSVSNENNILLDPDVLTDFLTQALVLTVLATLVKYTTDEGEMRVLYEYLAEASVVFPKVFPVIHSLLDAKITSVLSQCHDGVILSSVQAIILNMVACEDQQHQQLHQLQSCGFGGLWRFAGPFTKTNCTAENAELFVNCLEAMVETNLPVDGDDSSEMELAQYPSMLSVASNNLSSSMSSLTLASPTEKVFSAGESSFLQLTKYNRFTSLKEAKCKGKQPNDNGDCKYIKFQVFENRIVFVCCYLFVRLKKITDLDH</sequence>
<name>A0A5N5SMA6_9CRUS</name>
<feature type="compositionally biased region" description="Acidic residues" evidence="1">
    <location>
        <begin position="692"/>
        <end position="701"/>
    </location>
</feature>
<protein>
    <submittedName>
        <fullName evidence="2">Neurofibromin</fullName>
    </submittedName>
</protein>
<evidence type="ECO:0000313" key="2">
    <source>
        <dbReference type="EMBL" id="KAB7494729.1"/>
    </source>
</evidence>
<organism evidence="2 3">
    <name type="scientific">Armadillidium nasatum</name>
    <dbReference type="NCBI Taxonomy" id="96803"/>
    <lineage>
        <taxon>Eukaryota</taxon>
        <taxon>Metazoa</taxon>
        <taxon>Ecdysozoa</taxon>
        <taxon>Arthropoda</taxon>
        <taxon>Crustacea</taxon>
        <taxon>Multicrustacea</taxon>
        <taxon>Malacostraca</taxon>
        <taxon>Eumalacostraca</taxon>
        <taxon>Peracarida</taxon>
        <taxon>Isopoda</taxon>
        <taxon>Oniscidea</taxon>
        <taxon>Crinocheta</taxon>
        <taxon>Armadillidiidae</taxon>
        <taxon>Armadillidium</taxon>
    </lineage>
</organism>
<feature type="region of interest" description="Disordered" evidence="1">
    <location>
        <begin position="523"/>
        <end position="557"/>
    </location>
</feature>
<reference evidence="2 3" key="1">
    <citation type="journal article" date="2019" name="PLoS Biol.">
        <title>Sex chromosomes control vertical transmission of feminizing Wolbachia symbionts in an isopod.</title>
        <authorList>
            <person name="Becking T."/>
            <person name="Chebbi M.A."/>
            <person name="Giraud I."/>
            <person name="Moumen B."/>
            <person name="Laverre T."/>
            <person name="Caubet Y."/>
            <person name="Peccoud J."/>
            <person name="Gilbert C."/>
            <person name="Cordaux R."/>
        </authorList>
    </citation>
    <scope>NUCLEOTIDE SEQUENCE [LARGE SCALE GENOMIC DNA]</scope>
    <source>
        <strain evidence="2">ANa2</strain>
        <tissue evidence="2">Whole body excluding digestive tract and cuticle</tissue>
    </source>
</reference>
<dbReference type="Proteomes" id="UP000326759">
    <property type="component" value="Unassembled WGS sequence"/>
</dbReference>
<feature type="region of interest" description="Disordered" evidence="1">
    <location>
        <begin position="651"/>
        <end position="721"/>
    </location>
</feature>
<feature type="compositionally biased region" description="Low complexity" evidence="1">
    <location>
        <begin position="538"/>
        <end position="554"/>
    </location>
</feature>
<evidence type="ECO:0000313" key="3">
    <source>
        <dbReference type="Proteomes" id="UP000326759"/>
    </source>
</evidence>
<proteinExistence type="predicted"/>
<feature type="non-terminal residue" evidence="2">
    <location>
        <position position="978"/>
    </location>
</feature>
<comment type="caution">
    <text evidence="2">The sequence shown here is derived from an EMBL/GenBank/DDBJ whole genome shotgun (WGS) entry which is preliminary data.</text>
</comment>
<accession>A0A5N5SMA6</accession>
<dbReference type="OrthoDB" id="28245at2759"/>
<dbReference type="EMBL" id="SEYY01023634">
    <property type="protein sequence ID" value="KAB7494729.1"/>
    <property type="molecule type" value="Genomic_DNA"/>
</dbReference>
<gene>
    <name evidence="2" type="primary">NF1</name>
    <name evidence="2" type="ORF">Anas_04713</name>
</gene>
<feature type="compositionally biased region" description="Low complexity" evidence="1">
    <location>
        <begin position="664"/>
        <end position="684"/>
    </location>
</feature>
<keyword evidence="3" id="KW-1185">Reference proteome</keyword>
<dbReference type="AlphaFoldDB" id="A0A5N5SMA6"/>
<feature type="compositionally biased region" description="Polar residues" evidence="1">
    <location>
        <begin position="702"/>
        <end position="714"/>
    </location>
</feature>
<feature type="compositionally biased region" description="Polar residues" evidence="1">
    <location>
        <begin position="523"/>
        <end position="537"/>
    </location>
</feature>
<evidence type="ECO:0000256" key="1">
    <source>
        <dbReference type="SAM" id="MobiDB-lite"/>
    </source>
</evidence>